<feature type="compositionally biased region" description="Low complexity" evidence="8">
    <location>
        <begin position="2259"/>
        <end position="2272"/>
    </location>
</feature>
<dbReference type="NCBIfam" id="TIGR04020">
    <property type="entry name" value="seco_metab_LLM"/>
    <property type="match status" value="1"/>
</dbReference>
<dbReference type="OrthoDB" id="5526154at2"/>
<keyword evidence="4" id="KW-0597">Phosphoprotein</keyword>
<dbReference type="SUPFAM" id="SSF51679">
    <property type="entry name" value="Bacterial luciferase-like"/>
    <property type="match status" value="1"/>
</dbReference>
<feature type="region of interest" description="Disordered" evidence="8">
    <location>
        <begin position="1175"/>
        <end position="1200"/>
    </location>
</feature>
<dbReference type="PROSITE" id="PS00012">
    <property type="entry name" value="PHOSPHOPANTETHEINE"/>
    <property type="match status" value="5"/>
</dbReference>
<dbReference type="Proteomes" id="UP000268313">
    <property type="component" value="Unassembled WGS sequence"/>
</dbReference>
<dbReference type="SUPFAM" id="SSF53901">
    <property type="entry name" value="Thiolase-like"/>
    <property type="match status" value="1"/>
</dbReference>
<evidence type="ECO:0000256" key="5">
    <source>
        <dbReference type="ARBA" id="ARBA00022679"/>
    </source>
</evidence>
<dbReference type="Gene3D" id="3.20.20.30">
    <property type="entry name" value="Luciferase-like domain"/>
    <property type="match status" value="1"/>
</dbReference>
<dbReference type="CDD" id="cd19531">
    <property type="entry name" value="LCL_NRPS-like"/>
    <property type="match status" value="5"/>
</dbReference>
<dbReference type="FunFam" id="3.40.50.12780:FF:000012">
    <property type="entry name" value="Non-ribosomal peptide synthetase"/>
    <property type="match status" value="4"/>
</dbReference>
<comment type="caution">
    <text evidence="11">The sequence shown here is derived from an EMBL/GenBank/DDBJ whole genome shotgun (WGS) entry which is preliminary data.</text>
</comment>
<dbReference type="CDD" id="cd00833">
    <property type="entry name" value="PKS"/>
    <property type="match status" value="1"/>
</dbReference>
<dbReference type="Gene3D" id="3.40.47.10">
    <property type="match status" value="1"/>
</dbReference>
<dbReference type="SMART" id="SM01294">
    <property type="entry name" value="PKS_PP_betabranch"/>
    <property type="match status" value="1"/>
</dbReference>
<dbReference type="InterPro" id="IPR016039">
    <property type="entry name" value="Thiolase-like"/>
</dbReference>
<accession>A0A3A8JPW5</accession>
<feature type="domain" description="Carrier" evidence="9">
    <location>
        <begin position="136"/>
        <end position="213"/>
    </location>
</feature>
<dbReference type="Pfam" id="PF00501">
    <property type="entry name" value="AMP-binding"/>
    <property type="match status" value="6"/>
</dbReference>
<feature type="region of interest" description="Disordered" evidence="8">
    <location>
        <begin position="3593"/>
        <end position="3614"/>
    </location>
</feature>
<dbReference type="FunFam" id="2.30.38.10:FF:000001">
    <property type="entry name" value="Non-ribosomal peptide synthetase PvdI"/>
    <property type="match status" value="4"/>
</dbReference>
<evidence type="ECO:0000256" key="3">
    <source>
        <dbReference type="ARBA" id="ARBA00022450"/>
    </source>
</evidence>
<dbReference type="GO" id="GO:0004315">
    <property type="term" value="F:3-oxoacyl-[acyl-carrier-protein] synthase activity"/>
    <property type="evidence" value="ECO:0007669"/>
    <property type="project" value="InterPro"/>
</dbReference>
<dbReference type="InterPro" id="IPR016035">
    <property type="entry name" value="Acyl_Trfase/lysoPLipase"/>
</dbReference>
<dbReference type="InterPro" id="IPR020806">
    <property type="entry name" value="PKS_PP-bd"/>
</dbReference>
<dbReference type="Pfam" id="PF00668">
    <property type="entry name" value="Condensation"/>
    <property type="match status" value="7"/>
</dbReference>
<dbReference type="InterPro" id="IPR011251">
    <property type="entry name" value="Luciferase-like_dom"/>
</dbReference>
<dbReference type="Gene3D" id="1.10.1200.10">
    <property type="entry name" value="ACP-like"/>
    <property type="match status" value="6"/>
</dbReference>
<dbReference type="FunFam" id="3.30.300.30:FF:000010">
    <property type="entry name" value="Enterobactin synthetase component F"/>
    <property type="match status" value="3"/>
</dbReference>
<keyword evidence="6" id="KW-0677">Repeat</keyword>
<comment type="similarity">
    <text evidence="2">Belongs to the ATP-dependent AMP-binding enzyme family.</text>
</comment>
<dbReference type="FunFam" id="1.10.1200.10:FF:000005">
    <property type="entry name" value="Nonribosomal peptide synthetase 1"/>
    <property type="match status" value="2"/>
</dbReference>
<dbReference type="PROSITE" id="PS52004">
    <property type="entry name" value="KS3_2"/>
    <property type="match status" value="1"/>
</dbReference>
<dbReference type="SUPFAM" id="SSF52151">
    <property type="entry name" value="FabD/lysophospholipase-like"/>
    <property type="match status" value="1"/>
</dbReference>
<feature type="compositionally biased region" description="Low complexity" evidence="8">
    <location>
        <begin position="1275"/>
        <end position="1287"/>
    </location>
</feature>
<dbReference type="Pfam" id="PF00296">
    <property type="entry name" value="Bac_luciferase"/>
    <property type="match status" value="1"/>
</dbReference>
<dbReference type="InterPro" id="IPR000873">
    <property type="entry name" value="AMP-dep_synth/lig_dom"/>
</dbReference>
<dbReference type="InterPro" id="IPR010060">
    <property type="entry name" value="NRPS_synth"/>
</dbReference>
<feature type="compositionally biased region" description="Low complexity" evidence="8">
    <location>
        <begin position="67"/>
        <end position="78"/>
    </location>
</feature>
<dbReference type="PROSITE" id="PS00455">
    <property type="entry name" value="AMP_BINDING"/>
    <property type="match status" value="4"/>
</dbReference>
<dbReference type="PANTHER" id="PTHR45527:SF1">
    <property type="entry name" value="FATTY ACID SYNTHASE"/>
    <property type="match status" value="1"/>
</dbReference>
<dbReference type="Pfam" id="PF02801">
    <property type="entry name" value="Ketoacyl-synt_C"/>
    <property type="match status" value="1"/>
</dbReference>
<evidence type="ECO:0000256" key="2">
    <source>
        <dbReference type="ARBA" id="ARBA00006432"/>
    </source>
</evidence>
<dbReference type="InterPro" id="IPR014031">
    <property type="entry name" value="Ketoacyl_synth_C"/>
</dbReference>
<dbReference type="Gene3D" id="3.30.559.10">
    <property type="entry name" value="Chloramphenicol acetyltransferase-like domain"/>
    <property type="match status" value="7"/>
</dbReference>
<dbReference type="Gene3D" id="2.30.38.10">
    <property type="entry name" value="Luciferase, Domain 3"/>
    <property type="match status" value="5"/>
</dbReference>
<dbReference type="InterPro" id="IPR010071">
    <property type="entry name" value="AA_adenyl_dom"/>
</dbReference>
<dbReference type="PANTHER" id="PTHR45527">
    <property type="entry name" value="NONRIBOSOMAL PEPTIDE SYNTHETASE"/>
    <property type="match status" value="1"/>
</dbReference>
<dbReference type="Gene3D" id="3.40.50.980">
    <property type="match status" value="8"/>
</dbReference>
<feature type="domain" description="Carrier" evidence="9">
    <location>
        <begin position="2289"/>
        <end position="2364"/>
    </location>
</feature>
<dbReference type="SUPFAM" id="SSF47336">
    <property type="entry name" value="ACP-like"/>
    <property type="match status" value="6"/>
</dbReference>
<reference evidence="12" key="1">
    <citation type="submission" date="2018-09" db="EMBL/GenBank/DDBJ databases">
        <authorList>
            <person name="Livingstone P.G."/>
            <person name="Whitworth D.E."/>
        </authorList>
    </citation>
    <scope>NUCLEOTIDE SEQUENCE [LARGE SCALE GENOMIC DNA]</scope>
    <source>
        <strain evidence="12">CA043D</strain>
    </source>
</reference>
<dbReference type="GO" id="GO:0005829">
    <property type="term" value="C:cytosol"/>
    <property type="evidence" value="ECO:0007669"/>
    <property type="project" value="TreeGrafter"/>
</dbReference>
<dbReference type="GO" id="GO:0043041">
    <property type="term" value="P:amino acid activation for nonribosomal peptide biosynthetic process"/>
    <property type="evidence" value="ECO:0007669"/>
    <property type="project" value="TreeGrafter"/>
</dbReference>
<dbReference type="InterPro" id="IPR036736">
    <property type="entry name" value="ACP-like_sf"/>
</dbReference>
<dbReference type="InterPro" id="IPR020845">
    <property type="entry name" value="AMP-binding_CS"/>
</dbReference>
<dbReference type="FunFam" id="3.30.559.10:FF:000012">
    <property type="entry name" value="Non-ribosomal peptide synthetase"/>
    <property type="match status" value="3"/>
</dbReference>
<dbReference type="InterPro" id="IPR018201">
    <property type="entry name" value="Ketoacyl_synth_AS"/>
</dbReference>
<dbReference type="InterPro" id="IPR006162">
    <property type="entry name" value="Ppantetheine_attach_site"/>
</dbReference>
<dbReference type="CDD" id="cd05930">
    <property type="entry name" value="A_NRPS"/>
    <property type="match status" value="1"/>
</dbReference>
<dbReference type="CDD" id="cd12117">
    <property type="entry name" value="A_NRPS_Srf_like"/>
    <property type="match status" value="3"/>
</dbReference>
<feature type="compositionally biased region" description="Basic and acidic residues" evidence="8">
    <location>
        <begin position="2285"/>
        <end position="2294"/>
    </location>
</feature>
<keyword evidence="5" id="KW-0808">Transferase</keyword>
<dbReference type="InterPro" id="IPR016036">
    <property type="entry name" value="Malonyl_transacylase_ACP-bd"/>
</dbReference>
<dbReference type="Pfam" id="PF00109">
    <property type="entry name" value="ketoacyl-synt"/>
    <property type="match status" value="1"/>
</dbReference>
<dbReference type="Gene3D" id="3.40.366.10">
    <property type="entry name" value="Malonyl-Coenzyme A Acyl Carrier Protein, domain 2"/>
    <property type="match status" value="1"/>
</dbReference>
<feature type="region of interest" description="Disordered" evidence="8">
    <location>
        <begin position="62"/>
        <end position="132"/>
    </location>
</feature>
<evidence type="ECO:0000313" key="12">
    <source>
        <dbReference type="Proteomes" id="UP000268313"/>
    </source>
</evidence>
<keyword evidence="12" id="KW-1185">Reference proteome</keyword>
<feature type="domain" description="Carrier" evidence="9">
    <location>
        <begin position="4604"/>
        <end position="4678"/>
    </location>
</feature>
<dbReference type="Gene3D" id="3.30.70.3290">
    <property type="match status" value="1"/>
</dbReference>
<dbReference type="GO" id="GO:0044550">
    <property type="term" value="P:secondary metabolite biosynthetic process"/>
    <property type="evidence" value="ECO:0007669"/>
    <property type="project" value="UniProtKB-ARBA"/>
</dbReference>
<dbReference type="InterPro" id="IPR014030">
    <property type="entry name" value="Ketoacyl_synth_N"/>
</dbReference>
<feature type="region of interest" description="Disordered" evidence="8">
    <location>
        <begin position="2182"/>
        <end position="2211"/>
    </location>
</feature>
<evidence type="ECO:0000313" key="11">
    <source>
        <dbReference type="EMBL" id="RKG97842.1"/>
    </source>
</evidence>
<feature type="compositionally biased region" description="Low complexity" evidence="8">
    <location>
        <begin position="99"/>
        <end position="115"/>
    </location>
</feature>
<feature type="non-terminal residue" evidence="11">
    <location>
        <position position="1"/>
    </location>
</feature>
<evidence type="ECO:0000256" key="6">
    <source>
        <dbReference type="ARBA" id="ARBA00022737"/>
    </source>
</evidence>
<dbReference type="FunFam" id="3.40.50.980:FF:000001">
    <property type="entry name" value="Non-ribosomal peptide synthetase"/>
    <property type="match status" value="4"/>
</dbReference>
<feature type="domain" description="Ketosynthase family 3 (KS3)" evidence="10">
    <location>
        <begin position="1299"/>
        <end position="1727"/>
    </location>
</feature>
<dbReference type="Pfam" id="PF13193">
    <property type="entry name" value="AMP-binding_C"/>
    <property type="match status" value="4"/>
</dbReference>
<dbReference type="Gene3D" id="3.30.70.250">
    <property type="entry name" value="Malonyl-CoA ACP transacylase, ACP-binding"/>
    <property type="match status" value="1"/>
</dbReference>
<feature type="compositionally biased region" description="Low complexity" evidence="8">
    <location>
        <begin position="2191"/>
        <end position="2202"/>
    </location>
</feature>
<dbReference type="InterPro" id="IPR032821">
    <property type="entry name" value="PKS_assoc"/>
</dbReference>
<feature type="domain" description="Carrier" evidence="9">
    <location>
        <begin position="6121"/>
        <end position="6196"/>
    </location>
</feature>
<feature type="domain" description="Carrier" evidence="9">
    <location>
        <begin position="7187"/>
        <end position="7262"/>
    </location>
</feature>
<dbReference type="PROSITE" id="PS50075">
    <property type="entry name" value="CARRIER"/>
    <property type="match status" value="6"/>
</dbReference>
<dbReference type="NCBIfam" id="TIGR01733">
    <property type="entry name" value="AA-adenyl-dom"/>
    <property type="match status" value="4"/>
</dbReference>
<dbReference type="InterPro" id="IPR042099">
    <property type="entry name" value="ANL_N_sf"/>
</dbReference>
<evidence type="ECO:0000256" key="1">
    <source>
        <dbReference type="ARBA" id="ARBA00001957"/>
    </source>
</evidence>
<dbReference type="Gene3D" id="3.30.300.30">
    <property type="match status" value="5"/>
</dbReference>
<dbReference type="InterPro" id="IPR025110">
    <property type="entry name" value="AMP-bd_C"/>
</dbReference>
<dbReference type="SUPFAM" id="SSF55048">
    <property type="entry name" value="Probable ACP-binding domain of malonyl-CoA ACP transacylase"/>
    <property type="match status" value="1"/>
</dbReference>
<evidence type="ECO:0000256" key="7">
    <source>
        <dbReference type="ARBA" id="ARBA00029443"/>
    </source>
</evidence>
<dbReference type="Gene3D" id="3.40.50.12780">
    <property type="entry name" value="N-terminal domain of ligase-like"/>
    <property type="match status" value="2"/>
</dbReference>
<dbReference type="SMART" id="SM00825">
    <property type="entry name" value="PKS_KS"/>
    <property type="match status" value="1"/>
</dbReference>
<dbReference type="InterPro" id="IPR023213">
    <property type="entry name" value="CAT-like_dom_sf"/>
</dbReference>
<dbReference type="InterPro" id="IPR014043">
    <property type="entry name" value="Acyl_transferase_dom"/>
</dbReference>
<evidence type="ECO:0000259" key="10">
    <source>
        <dbReference type="PROSITE" id="PS52004"/>
    </source>
</evidence>
<gene>
    <name evidence="11" type="ORF">D7X32_31400</name>
</gene>
<dbReference type="NCBIfam" id="NF004282">
    <property type="entry name" value="PRK05691.1"/>
    <property type="match status" value="7"/>
</dbReference>
<dbReference type="GO" id="GO:0031177">
    <property type="term" value="F:phosphopantetheine binding"/>
    <property type="evidence" value="ECO:0007669"/>
    <property type="project" value="InterPro"/>
</dbReference>
<dbReference type="SMART" id="SM00823">
    <property type="entry name" value="PKS_PP"/>
    <property type="match status" value="6"/>
</dbReference>
<dbReference type="InterPro" id="IPR001242">
    <property type="entry name" value="Condensation_dom"/>
</dbReference>
<dbReference type="InterPro" id="IPR009081">
    <property type="entry name" value="PP-bd_ACP"/>
</dbReference>
<comment type="cofactor">
    <cofactor evidence="1">
        <name>pantetheine 4'-phosphate</name>
        <dbReference type="ChEBI" id="CHEBI:47942"/>
    </cofactor>
</comment>
<organism evidence="11 12">
    <name type="scientific">Corallococcus carmarthensis</name>
    <dbReference type="NCBI Taxonomy" id="2316728"/>
    <lineage>
        <taxon>Bacteria</taxon>
        <taxon>Pseudomonadati</taxon>
        <taxon>Myxococcota</taxon>
        <taxon>Myxococcia</taxon>
        <taxon>Myxococcales</taxon>
        <taxon>Cystobacterineae</taxon>
        <taxon>Myxococcaceae</taxon>
        <taxon>Corallococcus</taxon>
    </lineage>
</organism>
<dbReference type="InterPro" id="IPR036661">
    <property type="entry name" value="Luciferase-like_sf"/>
</dbReference>
<dbReference type="SMART" id="SM00827">
    <property type="entry name" value="PKS_AT"/>
    <property type="match status" value="1"/>
</dbReference>
<dbReference type="CDD" id="cd19543">
    <property type="entry name" value="DCL_NRPS"/>
    <property type="match status" value="1"/>
</dbReference>
<feature type="compositionally biased region" description="Pro residues" evidence="8">
    <location>
        <begin position="2273"/>
        <end position="2284"/>
    </location>
</feature>
<feature type="region of interest" description="Disordered" evidence="8">
    <location>
        <begin position="2236"/>
        <end position="2294"/>
    </location>
</feature>
<sequence>DAAVGAIRQRLAESHEVQAHAVVLIEPGSLPKTSSGKVQRHACRTAFLTGTLQEVMAWRAEPQEVRSSSSDAPLPSASIGAAEVSGSGTAGSITAPDVGSSGPLASSGLSASHGAGAREKLSGSASHAPVGLGAKPDSEALVAWLRDTVARHVRMRSEDIHVDAPVTRYGLDSLGAVDLAHAVGTGTGLTVPMEWLLQGPSITSLAQRLTSLRDTGGTAPQRRTVGGDRVASSSQARLFFLSKYAPGDVSYNLPAAVRLEGVLDVAALEGSLVALAARHEGLRTSFREDPGQPRQVIAADASLPLARVSLESLPAASREAEALRLAHEGARRPFDLERGPLVRATLLTLDARTHVLVLVMHHAVSDATSMAVLVREVSALYTALREDRPSPLPALPLDYTDAADWQREALDGVALESRLDFWRTQLTGAPQLLELATDRPRPARRGSAGARVPVVLDAGLAASVRSLAEREGVTPFMVLLAAFQTVLARRSGQDDVSVGTAIAGRQRAEFQGLVGLFVNSLVLRTRLSGAPSFRELLGRVRETALGAYAHQDVPFERVVEALRPPRELGHTPLFQVMFNLQGARVDAPVLPGLQSRLMDVHTGTSMFDLTLSLAESSQGFEGWLEYATELFDAGTAARLAGHFHVLLEAALAAPETSILQLPWMTADERHQVLTAWNDTAREYPSDRSIPEHFALQVARTPDAIAVEDGDVRLTYAQLEARANPLAHFLRARGVGPDVPVAVCMERSVDFVVTVLAILKAGGAYVPLDASYPAQRLAFMMEDARPRMLLTTLALRERLQVPDATLPCLFVDALVLDDQPLTAPAVNVGPRNLAYVIFTSGSSGRPKGVGVEQRGLLRLVHAEPYSRFGSRDTGLLFSPLSFDGSVMELWMMLLHGGRLVIFPGHVPAGDMDTLARVVERHAVRFVHLSPGLFSQLLEHRPDLLGRLRELHVAGDVISAPHVRRAVELLGRPVTNAYGPSECSVAAAFFTVERPEQVGASVPIGAPLANTTAYVLDARLQPVPVGVPGELFLGGDGVVRGYVSRPDMTAERFVPDAYGTKPGARLYRTGDRVRWRADGTLDFLGRTDHQVKVRGFRIELPEVEAALRELPDVHEAAAVVREDVPGDKRLVAYAMPRAGQVLEPTRLREALRRKLPDYMVPSVFVALPTLPLNPSGKVDRKALPAPDADSTGRRERFVEPSQGLEQQIASTWARELGADRVGSQDHLFNDLGGTSLSVMRLASRLKETLGRDVPVVWLFEHPTVESLAQRLEHESRGPGAPALAPTAPGHRPRETSKPGASGSIAIIGMAGRFPGAMTVEAFWRNLREGVESITRFSPEELEHLPALPEGWELWHHPAFVPAAGVLEDVDRFDHAFFDMPLREAQFMDPQQRLFLQTAWSALEDAGVDPERFPGAISLYAGAAASGYAEAARQAMPLDAASFLELHGTATHESLATKTSFKLGLTGESTLLYTACSTGLVAVHMACQSLRAGQSDVSLAGATRLAVPQRTGYVAQEGLIFSPDGHCRAFDARAQGTLPGNGVGAVVLKRLEDALRDGDSIYAVIRGSALNNDGWHKTGFTAPSVQGQAAVVTQALANAGVAPEAVGYVEAHGTATPLGDPIEVAALTRAYGLGAEHQGRIALASLKTNVGHLDTAAGLAGLMKAALSLHHGEIPPSLHFERPNPRIDFDASPFFVNTTLRPWPRGETPRFAAVSSFGIGGTNAHAILEEAPMRQSGSTTRSHQLVVLSARSPEALEAAARRLEARGIGDASLADLAFTHAVGRRAFEYRRAVVVKDAEDLSRQLQQPVTLVKRPGKAPRVAFVFSGQGAQRLAMGRELAETSPLFRSHLEACLVLLEAPLRARVSKLLSPEAGAEAEATASLADTRVALPALFSVQVALARMWRDLGVTPYAVMGHSFGEYAAACVAGALSLKDGMRLAVARGELMHRMRPGAMLAVALPVDRVRPLLSGRLSVAAINAPERCVVSGPVDEVERLEAELKERHQAGVVRMPAPHAFHSADVEPLMPELARVVGTLRWTEPTVRYVSSLTGTLAGPGQLVAPDYWTEQMRQPVRFTRAVQTLQDEGCTVLLEVGPGQDVTPLVRANLTKAEGGSPVRALASLRVGGKTTEQLGWLQAVGELWVAGVAVTWSAFYAHEQRLRLHLPTYAFQEKAVWVQPSVRATTSPFAPPTGKPVQAPQAPVTPANRVPEATSEAASSALVTASVRAPQAMSALTATAPVHGSHPATGSSSDRWAAPSGAEPASLVGAGASAPSPAAEPVPAAAPPPGREDAPQGDVEERVAALWRDRLGLEFVGRHDDFLELGGNSLTAAQLLNQLRDAFGVNLPLAALFEAPTVAGIAGRLEPLLRQAPQAPVSLELPLVPLPRDGELPLSFVQERVWRLEQHLPGLSAYNLPFVLRLEGDLDADVMERGIQEVVQRHESLRTTYDTVDGRPVQRFHPRMRVPLTRVELRGPLETREPEALRIAREDAARPFDLVNGPVLRTTLIRLDVKLHLLVASIHHIISDTLSIALLVQELGQLYDAFLQGRPSPLKPLPIQYADFGAWQRRSLANGHLAEQDQGWRQRLAGMPRRLDLPTDRPRSSEPLISSSRMTVDFPPALSRELLAFTRREGFTGYMTVLAAWQTLLHRYSGQTDVVVGTPIANRTRPELLPLIGYVAHSAAFRTRFTEGLTFRELLAQVRGEVADAQTRPDVPFEYLVEALIPGHDIGRGRMTDSVFVYHSGASSAETLELIGLRGSLVEVPGTPVQWGSTLSDLTLVLFESPTRVHGALEYAADLFDTATTARLVEHFQVLLAAALAHPDTQVAHLPLATDDDRRAWPTPRATQGLVPVPTLLAERRARQADATALSQGETHWTWAELGARADALASRLQALGVKDGTPVAVCLRTSPEKLAALWAVLGAGGACVALGPSELGHLPVYALEGAPVPVLVTTRALTASVRVDASRVIYVEDVPASGAAPSIVADVEPHALAWLLPTGRGQPAWALGHRELSEFFTGLDARLSPPDGGAWLSASEASSDRPELEALWALTRGLRVVFPPELLTARLVSLGGGGPRAKAMDVSLIYFANDEDTLQGPKYELLLEGAKFADANGFSAVWTPERHFHSFGGLYPQPAVVAAGLATVTKHLRLRSGSVVLPLHDPLLIAEQWSVVDNLSQGRVGLSVATGWHTQDFTFAPGNYEKRRDILLEKLSTLRALWRGERFKRPAGAGSTAEVGLRPKPVQKELPVWLTATGNPETFRMAGELGAGVLTGLLSHSLDELKQKVALYRDAWRRNGHPGRGHITCMLHTYLGDDEQEVLRQVRQPLLGYFRSSVDISTSLLQAQGITDVQKLSPDDINAVLERTFENHAKNTGLLGTVDSAMRRLRDVRAADVDEVAALIDFGLDTPVVLEGLRRLATVRERMEAEAAARQEQVLVEAEAGVEGLLELARQSGAVLLHTSARLARSLSELPGARESLSRVGALVLEGASVELGAALHRAAGVAVWLSGDAQEGALLPRTLAERIPGNLQAWVLDAAGQPVPVGVVGELALAGAGLPSALWRASDEEHRRLVPHPREASAKLFRTGRHARMRVDGRLEPVASPSRLPPPPVARPAAEAPRPVAPSVAPVLVDVNPPPIPRVGRDRPLPLSFAQHRLWYLQQLEPTSSAYNNPAIFRLTGELDGAALQRALDEMVIRHEVLRTTYALDGDHAVQVIHPPRGLPLQHWDVPGDTPEAREAAMRRFFQEAVRQPFDLEKEVVRGALLRMGAQEHVLLVTFHHAVSDAWCTMVIAHELTENYTAFRSGQPSPLAELPVQYADYAVWQRAWLEGGVMEAQVSWWKDHLTGAPPLELPTDRPRPAVMSFAGARYTFLLPSEVSAPLLALGRKHGATTFMVLMALFQTVLSRYSGQEDFVVGTPIAGRTRPELEWLMGCFINTLPFRSRLSGMPSFVELLGRVRTQALEAYARQDAPFERVLDAMELPRDLSRTPLFQASINLVNTPEAKARPAGLELTPVEIPTGTSKFDLGMEVVEGRAGFSCSLEYATALFDAATMERLARHMVTLAREVVAQPRTPVALLPLMDATERQRVLRSWNDTFQEVPREAVLPDLFARQAALRPDAVAVEFGDAHLTYAQLDARTNQWAHLLRERGVGPDVLVAVCLERSLDLIVSLLAILKAGGAYVPLDPTYPAPRLAAMLEDAPARLVLTTRAMRAAVPLPAGIESVFVEELGAADLSTEPVVSGVRSRHLAYVDFTSGSTGRPKGVAVDHRAVMRLLHHPAFVDMSANETFLHIAPISFDPVTLEIWGPLVHGGRLVVFPSTSPSDLEVLAQVIQRHGVTSMMLTAGLFTQVVDLKPEALRGVRRLISGGDVISPVHSRKLLEAHPGLTFLACYGPTEATVIAAVHEMSDPARVETPVPLGQPITCTDVYVLDAHGQPVPPGVPGELFIGGDGLARGYISRPDLTAERFVPHPFASRPGERLYRTGDLARWRPDGVLDFLGRTDHQVKVRGFRVELAEVESALSAHPDVREAVAVVREDVPGDKRLVAYVVPASVPEPEVLRDFMRQRVPDYMLPSVFVPLDALPLTLQDKVDRKALPAPKGQRASRREFIAPRTRREQALAQVLAQVLRVDRVGLDDNFFALGGDSIISLQVVAKARQAGVRLQVKDLFQHPTLGALAAVAKDGEAPVAEQGPVVGEVPLTPIQVDLFEREPTYPHHFNHALLLKARQPLKPDLLQQAIQVLVTHHDALRLRYVRAEDSTWRQQGVAPGDAPPVLLQVDLSMLPQEARPAAMEREAARLQADFALATPPLVRVALFQFGAGEPQRLLIIIHHLVVDAVSWRILVEDLEAAYLQLQSARAPALPAKTTSFQSWARRLETHALSEALGVQEAFWREALRGDVAPLPVDGPGPYTYASRAAVAVELDAEETRQLLQETPTGWRARIDDVLLTALARTLGEWTGKPDVLIDLEGHGREELFADVDVSRTVGWFTSVAPALLRLPSGGSLGDGLRAVRDSLKAWPGRGIGFNLLRHLGPPETRARLAALPRAQVSFNYLGQLDGTAAASTLFTMSDEPLGPIVEPRAVQQHALAVDGSVLQGRLRMTFGYSHQQHHEATVRTLAERFLQTLRELIAQRHSEDARRRTPGDFPLARLSQTALDAVLAAQGPSVEDVFPLSPLQEGMLFHALNDPEAAYYFEQAAWSIHSDVDIALFQRTWQTAVDRNPVLRTAFVWEGLESPLQVVHSHATLPFIVHDWRHLPEAEQPAALAKLTDDDRARGFDVSRAPLSRMTVVRLGDARWRFLWSHHHLLMDGWSMGLFFQEVFALYDAVHAGTTPPSAGRPPFRDYIAWLDRRDPVEDERFWRGQLAGLSAPTPLPSVRPASLARPTTSAKRPDARVTLPEAVTTALEAFARRHQLTLNTLAQAAWALVLARHADTRDVLFGTTLAGRPPELPGADAMLGMLITTQPVRITLPDDGEPVLPWLQSLQAKLLGIQQHQYTPLVAAHGWSDIPRGQPLFQSLLVFENYPFDESVLRRFTAMDLRDLEFGDSTNYPLAATVVPRSELQLQLAYDAGRFDVDAVRRVLGQWRQALEGLLQPDARIEDVSLLSAGDRDWLLRTGTGRAMDFERDATLHARFERQAAATPDADAVVFGETTLSFRQLNTRANQLAWHLRSLGVGPEVTVALCLERSAETVVTLLAVLKAGGAYVPLDPAAPSARKAFVLEDCGASVLVTTRALLEAWRPDVPHLVQLDAEPVGQPDRFAENPPPSAGAGNLAYVIYTSGSTGTPKGVMVRHRSLAHLRRAMHEACFTEASPGMRVALNAPYSFDVSVGQLVLMLEGHCLCVVPEDVRQDPEVMLAWLARQRVDVLDCTPSQFKLLLEAGFLEQAHVPAHVLLAGEAVDEVTWRTLAATRRTQAFNLYGPTEVTVYATWERISGTAHATPVIGRPLANLNTYVLDAHQRLAPMGTPGELCLSGEGVTRGYLGRPDLTAERFVPDPFSTEPGARLYRTGDRARWREDGTLEYLGRLDFQVKLRGYRIELGEIEAALRTHPDLRDAVVLMREDRLIAWVAPQVDTAPLRQHLRRTLPEYMVPAAFVALDALPQTPNGKVDRNALPAPEAAPASERVIEPPSTPTEVTLAALWSEVLRVPVVGRHDGFFELGGHSLLATQLVSRVRARFGLELPLRALLEGPTVAELARRIDALQPSQRQGMSALPSLVRAERPDALPLSFAQQRMWFAEQLGTAGTAYSLPHLLDLDGSLDVIVLLAAFDELVRRHEALRTTFQSREGTPSQVIHPAFPMSLRHADLSALPTHEAREAEASRLAREESSTPFDLEQGPLFRGLLMKLGATKHVLLLNTHHIIMDGWSTGVLVREMGALYAAFAAEQPSPLPELTVQFADHALWQRAWFQGEVLESQVAYWRDQLAGAAPYLELPTDHPRPVGQGAYRAGSQALVLSRELSEAVEAYARQASATPFMVLLAAFQLLLHRYSGQEDVLVGSPIAGRRHAESESLIGYFANTVVLRTRVRGTLCFRELLDALRTTTLGAYEHQDLPFEKLVEVLQPERDLGRTPLFQVTFTLQNAPMPELALPGLTLKAREDLKESTLFDLQCVLNRGPDGFEGVLGYNLDLFDADTVAGMVEHLRVLLESALRAPDARLPELPWLTRTERQQLLSDWSGTARDFPRDASVAALFAEQAARTPDATALKSGAKTLTYAALDRASNQLARHLTRQGVRPGHRVGLCVERSFGSITALLGILKAGAAYVPVDPQAPAERIAWVLREAGVSLLVTEEAVADELPAMTDLQVLLDADATTIARQSETALDVTVSAEALAYVMFTSGSTGRPKGVSVPHRGITRLVRGADFIHFGPEEVFLQLAPIAFDASTLEIWGALLNGATLVIAPAGALSLGDTGALLRREGITTLWLTAALFEQMVLHQGDALARVKQVLAGGDVLPVERVREHLKRLPPGAVLVNGYGPTENTTFSATHTLRAGDAVGRSVPIGRPLVNSTAWVLDAALQPVPPGVPGTLYVGGDGLAWGYLQRPDLTAERFIPHPFATEPGARLYDTGDRVRWRRDGTLEFLGRTDFQVKLRGFRVEPGEIEGVLRQSPGVEEAVVVVREDVPGDKRLVAYVVSGEDDGIDTGALRAAVQKQLPDYMVPSAIVVLPKLPLSPNGKVDRKALPAPQARIADPAASATPRSALEKALADIWAEVLHLETVDIHGDFFELGGHSLLATQVVARIRSTLGLELPLGDLFRAPTVASLAERLVDARRTQAPPLVRVSRTSAPPLSFAQQRLWFVDQLEPGSPLYNMPLALSLTGDLDVEALRGGLDALMARHESLRTTFRMEGGRPVQQIHAEGQVPLEFVDLMGLGSRAARQAEARRRGHAESLRSFDLKRGPVIRALLMKLDAREHLLVLHLHHIVSDGWSLGVIVRELTALYAAGRSGQPVTLPELPVQYADFAVWQRGWLQGGVLQAQVEWWKHQLSGAPFVLDLPTDRPRTVGADRRGGLIRVTLPRVLSERMEALAQAEGATPFMALLAAFQAVLSRVSGQDDVLVGSPIANRRHAETEGLIGFFVNMLVLRGRFGARTTFRDMLAQMRATTLGAYEHQDIPFEHLVEALQPERDLSRTPLFQAMFALQNAPVSELAVPGLTVAPAHLEGDAPSQFELALNLSRSAEGYEGHLGYAADLFDAATIERLFVQLRRLLEAVCDAPDLPLADVSLVSPEELARLVRMGSGELVDFERDATLHGLIERQVARTPDAPAVVFEETALTYRQLDTRANQLAWRLRSMGVGPEVRVALCLERSVEAIVAILAVLKAGGAFVPLDPSAPAARRDFVLRDSGAAVLVT</sequence>
<dbReference type="SUPFAM" id="SSF56801">
    <property type="entry name" value="Acetyl-CoA synthetase-like"/>
    <property type="match status" value="7"/>
</dbReference>
<dbReference type="NCBIfam" id="NF003417">
    <property type="entry name" value="PRK04813.1"/>
    <property type="match status" value="6"/>
</dbReference>
<dbReference type="Pfam" id="PF00550">
    <property type="entry name" value="PP-binding"/>
    <property type="match status" value="6"/>
</dbReference>
<dbReference type="RefSeq" id="WP_120606253.1">
    <property type="nucleotide sequence ID" value="NZ_RAWE01000161.1"/>
</dbReference>
<dbReference type="InterPro" id="IPR020841">
    <property type="entry name" value="PKS_Beta-ketoAc_synthase_dom"/>
</dbReference>
<dbReference type="GO" id="GO:0016705">
    <property type="term" value="F:oxidoreductase activity, acting on paired donors, with incorporation or reduction of molecular oxygen"/>
    <property type="evidence" value="ECO:0007669"/>
    <property type="project" value="InterPro"/>
</dbReference>
<dbReference type="Pfam" id="PF00698">
    <property type="entry name" value="Acyl_transf_1"/>
    <property type="match status" value="1"/>
</dbReference>
<dbReference type="CDD" id="cd19534">
    <property type="entry name" value="E_NRPS"/>
    <property type="match status" value="1"/>
</dbReference>
<dbReference type="GO" id="GO:0006633">
    <property type="term" value="P:fatty acid biosynthetic process"/>
    <property type="evidence" value="ECO:0007669"/>
    <property type="project" value="InterPro"/>
</dbReference>
<evidence type="ECO:0000256" key="8">
    <source>
        <dbReference type="SAM" id="MobiDB-lite"/>
    </source>
</evidence>
<feature type="non-terminal residue" evidence="11">
    <location>
        <position position="7841"/>
    </location>
</feature>
<dbReference type="FunFam" id="1.10.1200.10:FF:000016">
    <property type="entry name" value="Non-ribosomal peptide synthase"/>
    <property type="match status" value="2"/>
</dbReference>
<dbReference type="InterPro" id="IPR001227">
    <property type="entry name" value="Ac_transferase_dom_sf"/>
</dbReference>
<feature type="domain" description="Carrier" evidence="9">
    <location>
        <begin position="1197"/>
        <end position="1273"/>
    </location>
</feature>
<evidence type="ECO:0000256" key="4">
    <source>
        <dbReference type="ARBA" id="ARBA00022553"/>
    </source>
</evidence>
<dbReference type="InterPro" id="IPR045851">
    <property type="entry name" value="AMP-bd_C_sf"/>
</dbReference>
<dbReference type="InterPro" id="IPR024011">
    <property type="entry name" value="Biosynth_lucif-like_mOase_dom"/>
</dbReference>
<comment type="similarity">
    <text evidence="7">In the C-terminal section; belongs to the NRP synthetase family.</text>
</comment>
<dbReference type="Pfam" id="PF16197">
    <property type="entry name" value="KAsynt_C_assoc"/>
    <property type="match status" value="1"/>
</dbReference>
<protein>
    <submittedName>
        <fullName evidence="11">Amino acid adenylation domain-containing protein</fullName>
    </submittedName>
</protein>
<keyword evidence="3" id="KW-0596">Phosphopantetheine</keyword>
<feature type="region of interest" description="Disordered" evidence="8">
    <location>
        <begin position="1268"/>
        <end position="1299"/>
    </location>
</feature>
<dbReference type="SUPFAM" id="SSF52777">
    <property type="entry name" value="CoA-dependent acyltransferases"/>
    <property type="match status" value="14"/>
</dbReference>
<name>A0A3A8JPW5_9BACT</name>
<evidence type="ECO:0000259" key="9">
    <source>
        <dbReference type="PROSITE" id="PS50075"/>
    </source>
</evidence>
<dbReference type="PROSITE" id="PS00606">
    <property type="entry name" value="KS3_1"/>
    <property type="match status" value="1"/>
</dbReference>
<dbReference type="EMBL" id="RAWE01000161">
    <property type="protein sequence ID" value="RKG97842.1"/>
    <property type="molecule type" value="Genomic_DNA"/>
</dbReference>
<dbReference type="Gene3D" id="3.30.559.30">
    <property type="entry name" value="Nonribosomal peptide synthetase, condensation domain"/>
    <property type="match status" value="7"/>
</dbReference>
<dbReference type="NCBIfam" id="TIGR01720">
    <property type="entry name" value="NRPS-para261"/>
    <property type="match status" value="1"/>
</dbReference>
<proteinExistence type="inferred from homology"/>